<evidence type="ECO:0000313" key="11">
    <source>
        <dbReference type="Proteomes" id="UP001190926"/>
    </source>
</evidence>
<dbReference type="InterPro" id="IPR013809">
    <property type="entry name" value="ENTH"/>
</dbReference>
<dbReference type="Gene3D" id="1.25.40.90">
    <property type="match status" value="1"/>
</dbReference>
<dbReference type="GO" id="GO:0005794">
    <property type="term" value="C:Golgi apparatus"/>
    <property type="evidence" value="ECO:0007669"/>
    <property type="project" value="UniProtKB-SubCell"/>
</dbReference>
<dbReference type="Gene3D" id="1.20.58.150">
    <property type="entry name" value="ANTH domain"/>
    <property type="match status" value="1"/>
</dbReference>
<dbReference type="InterPro" id="IPR045192">
    <property type="entry name" value="AP180-like"/>
</dbReference>
<evidence type="ECO:0000256" key="3">
    <source>
        <dbReference type="ARBA" id="ARBA00004600"/>
    </source>
</evidence>
<dbReference type="GO" id="GO:0005546">
    <property type="term" value="F:phosphatidylinositol-4,5-bisphosphate binding"/>
    <property type="evidence" value="ECO:0007669"/>
    <property type="project" value="TreeGrafter"/>
</dbReference>
<dbReference type="PROSITE" id="PS50942">
    <property type="entry name" value="ENTH"/>
    <property type="match status" value="1"/>
</dbReference>
<dbReference type="InterPro" id="IPR011417">
    <property type="entry name" value="ANTH_dom"/>
</dbReference>
<dbReference type="CDD" id="cd16987">
    <property type="entry name" value="ANTH_N_AP180_plant"/>
    <property type="match status" value="1"/>
</dbReference>
<keyword evidence="11" id="KW-1185">Reference proteome</keyword>
<dbReference type="GO" id="GO:0005905">
    <property type="term" value="C:clathrin-coated pit"/>
    <property type="evidence" value="ECO:0007669"/>
    <property type="project" value="UniProtKB-SubCell"/>
</dbReference>
<dbReference type="FunFam" id="1.20.58.150:FF:000005">
    <property type="entry name" value="putative clathrin assembly protein At2g25430"/>
    <property type="match status" value="1"/>
</dbReference>
<dbReference type="PANTHER" id="PTHR22951">
    <property type="entry name" value="CLATHRIN ASSEMBLY PROTEIN"/>
    <property type="match status" value="1"/>
</dbReference>
<name>A0AAD4P626_PERFH</name>
<evidence type="ECO:0000256" key="6">
    <source>
        <dbReference type="ARBA" id="ARBA00023136"/>
    </source>
</evidence>
<dbReference type="SUPFAM" id="SSF48464">
    <property type="entry name" value="ENTH/VHS domain"/>
    <property type="match status" value="1"/>
</dbReference>
<dbReference type="Proteomes" id="UP001190926">
    <property type="component" value="Unassembled WGS sequence"/>
</dbReference>
<gene>
    <name evidence="10" type="ORF">C2S53_019235</name>
</gene>
<evidence type="ECO:0000256" key="8">
    <source>
        <dbReference type="ARBA" id="ARBA00023329"/>
    </source>
</evidence>
<protein>
    <submittedName>
        <fullName evidence="10">ENTH/ANTH/VHS superfamily protein</fullName>
    </submittedName>
</protein>
<dbReference type="GO" id="GO:0005545">
    <property type="term" value="F:1-phosphatidylinositol binding"/>
    <property type="evidence" value="ECO:0007669"/>
    <property type="project" value="InterPro"/>
</dbReference>
<dbReference type="GO" id="GO:0072583">
    <property type="term" value="P:clathrin-dependent endocytosis"/>
    <property type="evidence" value="ECO:0007669"/>
    <property type="project" value="InterPro"/>
</dbReference>
<reference evidence="10 11" key="1">
    <citation type="journal article" date="2021" name="Nat. Commun.">
        <title>Incipient diploidization of the medicinal plant Perilla within 10,000 years.</title>
        <authorList>
            <person name="Zhang Y."/>
            <person name="Shen Q."/>
            <person name="Leng L."/>
            <person name="Zhang D."/>
            <person name="Chen S."/>
            <person name="Shi Y."/>
            <person name="Ning Z."/>
            <person name="Chen S."/>
        </authorList>
    </citation>
    <scope>NUCLEOTIDE SEQUENCE [LARGE SCALE GENOMIC DNA]</scope>
    <source>
        <strain evidence="11">cv. PC099</strain>
    </source>
</reference>
<dbReference type="InterPro" id="IPR014712">
    <property type="entry name" value="ANTH_dom_sf"/>
</dbReference>
<keyword evidence="8" id="KW-0968">Cytoplasmic vesicle</keyword>
<evidence type="ECO:0000259" key="9">
    <source>
        <dbReference type="PROSITE" id="PS50942"/>
    </source>
</evidence>
<dbReference type="GO" id="GO:0000149">
    <property type="term" value="F:SNARE binding"/>
    <property type="evidence" value="ECO:0007669"/>
    <property type="project" value="TreeGrafter"/>
</dbReference>
<dbReference type="PANTHER" id="PTHR22951:SF12">
    <property type="entry name" value="OS05G0426100 PROTEIN"/>
    <property type="match status" value="1"/>
</dbReference>
<keyword evidence="7" id="KW-0168">Coated pit</keyword>
<dbReference type="EMBL" id="SDAM02000151">
    <property type="protein sequence ID" value="KAH6827172.1"/>
    <property type="molecule type" value="Genomic_DNA"/>
</dbReference>
<dbReference type="SMART" id="SM00273">
    <property type="entry name" value="ENTH"/>
    <property type="match status" value="1"/>
</dbReference>
<evidence type="ECO:0000313" key="10">
    <source>
        <dbReference type="EMBL" id="KAH6827172.1"/>
    </source>
</evidence>
<comment type="subcellular location">
    <subcellularLocation>
        <location evidence="1">Cytoplasmic vesicle</location>
        <location evidence="1">Clathrin-coated vesicle</location>
    </subcellularLocation>
    <subcellularLocation>
        <location evidence="2">Golgi apparatus</location>
    </subcellularLocation>
    <subcellularLocation>
        <location evidence="3">Membrane</location>
        <location evidence="3">Clathrin-coated pit</location>
    </subcellularLocation>
</comment>
<feature type="domain" description="ENTH" evidence="9">
    <location>
        <begin position="25"/>
        <end position="161"/>
    </location>
</feature>
<evidence type="ECO:0000256" key="1">
    <source>
        <dbReference type="ARBA" id="ARBA00004132"/>
    </source>
</evidence>
<keyword evidence="4" id="KW-0254">Endocytosis</keyword>
<keyword evidence="5" id="KW-0333">Golgi apparatus</keyword>
<dbReference type="GO" id="GO:0006900">
    <property type="term" value="P:vesicle budding from membrane"/>
    <property type="evidence" value="ECO:0007669"/>
    <property type="project" value="TreeGrafter"/>
</dbReference>
<accession>A0AAD4P626</accession>
<proteinExistence type="predicted"/>
<keyword evidence="6" id="KW-0472">Membrane</keyword>
<dbReference type="AlphaFoldDB" id="A0AAD4P626"/>
<evidence type="ECO:0000256" key="4">
    <source>
        <dbReference type="ARBA" id="ARBA00022583"/>
    </source>
</evidence>
<dbReference type="GO" id="GO:0030136">
    <property type="term" value="C:clathrin-coated vesicle"/>
    <property type="evidence" value="ECO:0007669"/>
    <property type="project" value="UniProtKB-SubCell"/>
</dbReference>
<dbReference type="Pfam" id="PF07651">
    <property type="entry name" value="ANTH"/>
    <property type="match status" value="1"/>
</dbReference>
<evidence type="ECO:0000256" key="2">
    <source>
        <dbReference type="ARBA" id="ARBA00004555"/>
    </source>
</evidence>
<dbReference type="GO" id="GO:0048268">
    <property type="term" value="P:clathrin coat assembly"/>
    <property type="evidence" value="ECO:0007669"/>
    <property type="project" value="InterPro"/>
</dbReference>
<dbReference type="InterPro" id="IPR048050">
    <property type="entry name" value="ANTH_N_plant"/>
</dbReference>
<dbReference type="InterPro" id="IPR008942">
    <property type="entry name" value="ENTH_VHS"/>
</dbReference>
<evidence type="ECO:0000256" key="7">
    <source>
        <dbReference type="ARBA" id="ARBA00023176"/>
    </source>
</evidence>
<comment type="caution">
    <text evidence="10">The sequence shown here is derived from an EMBL/GenBank/DDBJ whole genome shotgun (WGS) entry which is preliminary data.</text>
</comment>
<organism evidence="10 11">
    <name type="scientific">Perilla frutescens var. hirtella</name>
    <name type="common">Perilla citriodora</name>
    <name type="synonym">Perilla setoyensis</name>
    <dbReference type="NCBI Taxonomy" id="608512"/>
    <lineage>
        <taxon>Eukaryota</taxon>
        <taxon>Viridiplantae</taxon>
        <taxon>Streptophyta</taxon>
        <taxon>Embryophyta</taxon>
        <taxon>Tracheophyta</taxon>
        <taxon>Spermatophyta</taxon>
        <taxon>Magnoliopsida</taxon>
        <taxon>eudicotyledons</taxon>
        <taxon>Gunneridae</taxon>
        <taxon>Pentapetalae</taxon>
        <taxon>asterids</taxon>
        <taxon>lamiids</taxon>
        <taxon>Lamiales</taxon>
        <taxon>Lamiaceae</taxon>
        <taxon>Nepetoideae</taxon>
        <taxon>Elsholtzieae</taxon>
        <taxon>Perilla</taxon>
    </lineage>
</organism>
<dbReference type="GO" id="GO:0032050">
    <property type="term" value="F:clathrin heavy chain binding"/>
    <property type="evidence" value="ECO:0007669"/>
    <property type="project" value="TreeGrafter"/>
</dbReference>
<dbReference type="SUPFAM" id="SSF89009">
    <property type="entry name" value="GAT-like domain"/>
    <property type="match status" value="1"/>
</dbReference>
<sequence>MAPSKIRKVIEAVKDQTSIGLAKVVGSSSISDLEVAIVKATRHGENPPNQCYVSEILSLTSYSHTMVQACVAVIARRLNRTKNWVVALKSLMLVQRLLSKGGSAFEHEIFFTMRRGTRFLNMCDFRDSSSRNACDYGAFIRAYGLYLDELLELRMQGSAEKGRDCYGHYGVEEEEEGNASNAIVVRATPVSEMENEAIFCRADHVMQLLERFLACRPAGAAKHNRIVVVALYPILKESFQIYHCITGILGALIDRFMQMDVPDMVQVHSIFCRVSKQYDELDSFYCWCKTVGIMRFPDYPSVEKISQPKLEMMDDFIRQKSAMLHNRKAFITEPKPTQVEQVRAEPERALPSPEGFVEETKDGVNEIEQEVKKIQEEGDLLNLYDDSPSTQDLGDRLALALFDGYPATNAAESTTPPWEAFNEDDWEMALVQSASHLSNQKPSLPQGFDTLILDGMYQQGTMAHAAAYSGSASSVALGSAGRPITLALPAPAAAYGGATTFSSNTDPFAASLPIAPPAYVQMSELEKKQRLLIEEQLLWQQYSRNGMHGQVGLAKWQQQNSYQYIPAGYTASW</sequence>
<evidence type="ECO:0000256" key="5">
    <source>
        <dbReference type="ARBA" id="ARBA00023034"/>
    </source>
</evidence>